<gene>
    <name evidence="3" type="ORF">BJX66DRAFT_344773</name>
</gene>
<accession>A0ABR4FK63</accession>
<dbReference type="Proteomes" id="UP001610563">
    <property type="component" value="Unassembled WGS sequence"/>
</dbReference>
<evidence type="ECO:0000313" key="3">
    <source>
        <dbReference type="EMBL" id="KAL2783630.1"/>
    </source>
</evidence>
<dbReference type="InterPro" id="IPR046797">
    <property type="entry name" value="PDDEXK_12"/>
</dbReference>
<protein>
    <recommendedName>
        <fullName evidence="2">PD-(D/E)XK nuclease-like domain-containing protein</fullName>
    </recommendedName>
</protein>
<evidence type="ECO:0000259" key="2">
    <source>
        <dbReference type="Pfam" id="PF20516"/>
    </source>
</evidence>
<comment type="caution">
    <text evidence="3">The sequence shown here is derived from an EMBL/GenBank/DDBJ whole genome shotgun (WGS) entry which is preliminary data.</text>
</comment>
<keyword evidence="4" id="KW-1185">Reference proteome</keyword>
<evidence type="ECO:0000313" key="4">
    <source>
        <dbReference type="Proteomes" id="UP001610563"/>
    </source>
</evidence>
<sequence>MEDDFQKKILDWLGKINGGNSAIDGICDGKRRRKRSPTSETLQLVSPPASLDAMAQKTPRKRKALDPDETPRPQVPSPWCPSSSASEASSAAGTPSTRKQLMNLQLSSSGVQYRVLDVDAPPVAAEELVNKLEDIGRAHGILPKTLESDIEGKLCGLNLDFRKWRYSFTPMEEKDDLPGRIPSFEEVLRVHRKAKECQEYNHEEASWNSQVHLRLLEYIFEDPSSGQCDDYNALSCTTARPHRSFKPASSPPKMIDICIYWSPRTPDDNGLGNLITKFRAATPTQTVNHTDFEPICARPLLLSIETKKPGVNLDTAQLQMGSWHAAQWAFLRWAVGEKLRVRYNFNMLDTDEGRQALEAEELSILSTLGFIPGIIIQGHRWLLVLSTYDCGKTVMWTDRQFGTTQSYLEIYAVIAGIRQLTAWTRDVYLEWFHKNILDGLCFTESHPTTTVTLPI</sequence>
<dbReference type="EMBL" id="JBFTWV010000223">
    <property type="protein sequence ID" value="KAL2783630.1"/>
    <property type="molecule type" value="Genomic_DNA"/>
</dbReference>
<name>A0ABR4FK63_9EURO</name>
<dbReference type="Pfam" id="PF20516">
    <property type="entry name" value="PDDEXK_12"/>
    <property type="match status" value="1"/>
</dbReference>
<reference evidence="3 4" key="1">
    <citation type="submission" date="2024-07" db="EMBL/GenBank/DDBJ databases">
        <title>Section-level genome sequencing and comparative genomics of Aspergillus sections Usti and Cavernicolus.</title>
        <authorList>
            <consortium name="Lawrence Berkeley National Laboratory"/>
            <person name="Nybo J.L."/>
            <person name="Vesth T.C."/>
            <person name="Theobald S."/>
            <person name="Frisvad J.C."/>
            <person name="Larsen T.O."/>
            <person name="Kjaerboelling I."/>
            <person name="Rothschild-Mancinelli K."/>
            <person name="Lyhne E.K."/>
            <person name="Kogle M.E."/>
            <person name="Barry K."/>
            <person name="Clum A."/>
            <person name="Na H."/>
            <person name="Ledsgaard L."/>
            <person name="Lin J."/>
            <person name="Lipzen A."/>
            <person name="Kuo A."/>
            <person name="Riley R."/>
            <person name="Mondo S."/>
            <person name="Labutti K."/>
            <person name="Haridas S."/>
            <person name="Pangalinan J."/>
            <person name="Salamov A.A."/>
            <person name="Simmons B.A."/>
            <person name="Magnuson J.K."/>
            <person name="Chen J."/>
            <person name="Drula E."/>
            <person name="Henrissat B."/>
            <person name="Wiebenga A."/>
            <person name="Lubbers R.J."/>
            <person name="Gomes A.C."/>
            <person name="Makela M.R."/>
            <person name="Stajich J."/>
            <person name="Grigoriev I.V."/>
            <person name="Mortensen U.H."/>
            <person name="De Vries R.P."/>
            <person name="Baker S.E."/>
            <person name="Andersen M.R."/>
        </authorList>
    </citation>
    <scope>NUCLEOTIDE SEQUENCE [LARGE SCALE GENOMIC DNA]</scope>
    <source>
        <strain evidence="3 4">CBS 209.92</strain>
    </source>
</reference>
<feature type="region of interest" description="Disordered" evidence="1">
    <location>
        <begin position="18"/>
        <end position="97"/>
    </location>
</feature>
<proteinExistence type="predicted"/>
<feature type="compositionally biased region" description="Low complexity" evidence="1">
    <location>
        <begin position="80"/>
        <end position="96"/>
    </location>
</feature>
<organism evidence="3 4">
    <name type="scientific">Aspergillus keveii</name>
    <dbReference type="NCBI Taxonomy" id="714993"/>
    <lineage>
        <taxon>Eukaryota</taxon>
        <taxon>Fungi</taxon>
        <taxon>Dikarya</taxon>
        <taxon>Ascomycota</taxon>
        <taxon>Pezizomycotina</taxon>
        <taxon>Eurotiomycetes</taxon>
        <taxon>Eurotiomycetidae</taxon>
        <taxon>Eurotiales</taxon>
        <taxon>Aspergillaceae</taxon>
        <taxon>Aspergillus</taxon>
        <taxon>Aspergillus subgen. Nidulantes</taxon>
    </lineage>
</organism>
<feature type="domain" description="PD-(D/E)XK nuclease-like" evidence="2">
    <location>
        <begin position="164"/>
        <end position="428"/>
    </location>
</feature>
<evidence type="ECO:0000256" key="1">
    <source>
        <dbReference type="SAM" id="MobiDB-lite"/>
    </source>
</evidence>